<evidence type="ECO:0000313" key="4">
    <source>
        <dbReference type="Proteomes" id="UP000663844"/>
    </source>
</evidence>
<dbReference type="InterPro" id="IPR027272">
    <property type="entry name" value="Piezo"/>
</dbReference>
<evidence type="ECO:0000259" key="2">
    <source>
        <dbReference type="Pfam" id="PF24874"/>
    </source>
</evidence>
<keyword evidence="1" id="KW-0472">Membrane</keyword>
<dbReference type="GO" id="GO:0008381">
    <property type="term" value="F:mechanosensitive monoatomic ion channel activity"/>
    <property type="evidence" value="ECO:0007669"/>
    <property type="project" value="InterPro"/>
</dbReference>
<feature type="non-terminal residue" evidence="3">
    <location>
        <position position="1"/>
    </location>
</feature>
<keyword evidence="1" id="KW-1133">Transmembrane helix</keyword>
<dbReference type="PANTHER" id="PTHR47049">
    <property type="entry name" value="PIEZO-TYPE MECHANOSENSITIVE ION CHANNEL HOMOLOG"/>
    <property type="match status" value="1"/>
</dbReference>
<organism evidence="3 4">
    <name type="scientific">Adineta steineri</name>
    <dbReference type="NCBI Taxonomy" id="433720"/>
    <lineage>
        <taxon>Eukaryota</taxon>
        <taxon>Metazoa</taxon>
        <taxon>Spiralia</taxon>
        <taxon>Gnathifera</taxon>
        <taxon>Rotifera</taxon>
        <taxon>Eurotatoria</taxon>
        <taxon>Bdelloidea</taxon>
        <taxon>Adinetida</taxon>
        <taxon>Adinetidae</taxon>
        <taxon>Adineta</taxon>
    </lineage>
</organism>
<reference evidence="3" key="1">
    <citation type="submission" date="2021-02" db="EMBL/GenBank/DDBJ databases">
        <authorList>
            <person name="Nowell W R."/>
        </authorList>
    </citation>
    <scope>NUCLEOTIDE SEQUENCE</scope>
</reference>
<dbReference type="GO" id="GO:0016020">
    <property type="term" value="C:membrane"/>
    <property type="evidence" value="ECO:0007669"/>
    <property type="project" value="InterPro"/>
</dbReference>
<comment type="caution">
    <text evidence="3">The sequence shown here is derived from an EMBL/GenBank/DDBJ whole genome shotgun (WGS) entry which is preliminary data.</text>
</comment>
<evidence type="ECO:0000313" key="3">
    <source>
        <dbReference type="EMBL" id="CAF4386116.1"/>
    </source>
</evidence>
<dbReference type="Proteomes" id="UP000663844">
    <property type="component" value="Unassembled WGS sequence"/>
</dbReference>
<keyword evidence="1" id="KW-0812">Transmembrane</keyword>
<protein>
    <recommendedName>
        <fullName evidence="2">Piezo THU9 and anchor domain-containing protein</fullName>
    </recommendedName>
</protein>
<sequence>ERAGGNVVQTIKENKVPVAFLVILLVQFILIIIDRALYLRRNVRGKLFFQLFQVIVVHIWLFFVLPGITRTYVMN</sequence>
<dbReference type="AlphaFoldDB" id="A0A820NAK1"/>
<dbReference type="EMBL" id="CAJOAZ010024618">
    <property type="protein sequence ID" value="CAF4386116.1"/>
    <property type="molecule type" value="Genomic_DNA"/>
</dbReference>
<accession>A0A820NAK1</accession>
<feature type="transmembrane region" description="Helical" evidence="1">
    <location>
        <begin position="18"/>
        <end position="38"/>
    </location>
</feature>
<feature type="transmembrane region" description="Helical" evidence="1">
    <location>
        <begin position="47"/>
        <end position="68"/>
    </location>
</feature>
<dbReference type="Pfam" id="PF24874">
    <property type="entry name" value="Piezo_THU9_anchor"/>
    <property type="match status" value="1"/>
</dbReference>
<evidence type="ECO:0000256" key="1">
    <source>
        <dbReference type="SAM" id="Phobius"/>
    </source>
</evidence>
<feature type="domain" description="Piezo THU9 and anchor" evidence="2">
    <location>
        <begin position="4"/>
        <end position="73"/>
    </location>
</feature>
<dbReference type="InterPro" id="IPR056770">
    <property type="entry name" value="Piezo_THU9_anchor"/>
</dbReference>
<name>A0A820NAK1_9BILA</name>
<proteinExistence type="predicted"/>
<dbReference type="PANTHER" id="PTHR47049:SF2">
    <property type="entry name" value="PIEZO-TYPE MECHANOSENSITIVE ION CHANNEL HOMOLOG"/>
    <property type="match status" value="1"/>
</dbReference>
<gene>
    <name evidence="3" type="ORF">OXD698_LOCUS50635</name>
</gene>